<dbReference type="AlphaFoldDB" id="A0A6N2MQM4"/>
<feature type="region of interest" description="Disordered" evidence="1">
    <location>
        <begin position="39"/>
        <end position="71"/>
    </location>
</feature>
<reference evidence="2" key="1">
    <citation type="submission" date="2019-03" db="EMBL/GenBank/DDBJ databases">
        <authorList>
            <person name="Mank J."/>
            <person name="Almeida P."/>
        </authorList>
    </citation>
    <scope>NUCLEOTIDE SEQUENCE</scope>
    <source>
        <strain evidence="2">78183</strain>
    </source>
</reference>
<feature type="compositionally biased region" description="Low complexity" evidence="1">
    <location>
        <begin position="1"/>
        <end position="11"/>
    </location>
</feature>
<feature type="region of interest" description="Disordered" evidence="1">
    <location>
        <begin position="1"/>
        <end position="21"/>
    </location>
</feature>
<name>A0A6N2MQM4_SALVM</name>
<proteinExistence type="predicted"/>
<dbReference type="PANTHER" id="PTHR36355">
    <property type="entry name" value="EXPRESSED PROTEIN"/>
    <property type="match status" value="1"/>
</dbReference>
<protein>
    <submittedName>
        <fullName evidence="2">Uncharacterized protein</fullName>
    </submittedName>
</protein>
<dbReference type="EMBL" id="CAADRP010001929">
    <property type="protein sequence ID" value="VFU56633.1"/>
    <property type="molecule type" value="Genomic_DNA"/>
</dbReference>
<feature type="compositionally biased region" description="Basic and acidic residues" evidence="1">
    <location>
        <begin position="39"/>
        <end position="52"/>
    </location>
</feature>
<accession>A0A6N2MQM4</accession>
<sequence>MVTANNNSSSSTVQHVTKKSSDELLRKFAETSDGAKKLELANGVKKEEDKKGSWNPSYYKSSSSLAERRSLLPPAPTRKSLLLRQLGIGRLQLKARDAKNRSILASIDKTWRKTVEGASKVFLEKHYNRHRRLINDMI</sequence>
<evidence type="ECO:0000256" key="1">
    <source>
        <dbReference type="SAM" id="MobiDB-lite"/>
    </source>
</evidence>
<gene>
    <name evidence="2" type="ORF">SVIM_LOCUS407054</name>
</gene>
<organism evidence="2">
    <name type="scientific">Salix viminalis</name>
    <name type="common">Common osier</name>
    <name type="synonym">Basket willow</name>
    <dbReference type="NCBI Taxonomy" id="40686"/>
    <lineage>
        <taxon>Eukaryota</taxon>
        <taxon>Viridiplantae</taxon>
        <taxon>Streptophyta</taxon>
        <taxon>Embryophyta</taxon>
        <taxon>Tracheophyta</taxon>
        <taxon>Spermatophyta</taxon>
        <taxon>Magnoliopsida</taxon>
        <taxon>eudicotyledons</taxon>
        <taxon>Gunneridae</taxon>
        <taxon>Pentapetalae</taxon>
        <taxon>rosids</taxon>
        <taxon>fabids</taxon>
        <taxon>Malpighiales</taxon>
        <taxon>Salicaceae</taxon>
        <taxon>Saliceae</taxon>
        <taxon>Salix</taxon>
    </lineage>
</organism>
<evidence type="ECO:0000313" key="2">
    <source>
        <dbReference type="EMBL" id="VFU56633.1"/>
    </source>
</evidence>
<dbReference type="PANTHER" id="PTHR36355:SF1">
    <property type="entry name" value="EXPRESSED PROTEIN"/>
    <property type="match status" value="1"/>
</dbReference>